<dbReference type="PRINTS" id="PR00132">
    <property type="entry name" value="GLHYDRLASE2"/>
</dbReference>
<dbReference type="SUPFAM" id="SSF49265">
    <property type="entry name" value="Fibronectin type III"/>
    <property type="match status" value="2"/>
</dbReference>
<dbReference type="InterPro" id="IPR051913">
    <property type="entry name" value="GH2_Domain-Containing"/>
</dbReference>
<evidence type="ECO:0000313" key="6">
    <source>
        <dbReference type="Proteomes" id="UP001338137"/>
    </source>
</evidence>
<dbReference type="InterPro" id="IPR017853">
    <property type="entry name" value="GH"/>
</dbReference>
<gene>
    <name evidence="5" type="ORF">P4I72_32510</name>
</gene>
<organism evidence="5 6">
    <name type="scientific">Paenibacillus alba</name>
    <dbReference type="NCBI Taxonomy" id="1197127"/>
    <lineage>
        <taxon>Bacteria</taxon>
        <taxon>Bacillati</taxon>
        <taxon>Bacillota</taxon>
        <taxon>Bacilli</taxon>
        <taxon>Bacillales</taxon>
        <taxon>Paenibacillaceae</taxon>
        <taxon>Paenibacillus</taxon>
    </lineage>
</organism>
<keyword evidence="3" id="KW-0326">Glycosidase</keyword>
<dbReference type="Pfam" id="PF02837">
    <property type="entry name" value="Glyco_hydro_2_N"/>
    <property type="match status" value="1"/>
</dbReference>
<dbReference type="SUPFAM" id="SSF51445">
    <property type="entry name" value="(Trans)glycosidases"/>
    <property type="match status" value="1"/>
</dbReference>
<evidence type="ECO:0000313" key="5">
    <source>
        <dbReference type="EMBL" id="MEC0231835.1"/>
    </source>
</evidence>
<dbReference type="Pfam" id="PF00703">
    <property type="entry name" value="Glyco_hydro_2"/>
    <property type="match status" value="1"/>
</dbReference>
<dbReference type="InterPro" id="IPR013783">
    <property type="entry name" value="Ig-like_fold"/>
</dbReference>
<dbReference type="SUPFAM" id="SSF49785">
    <property type="entry name" value="Galactose-binding domain-like"/>
    <property type="match status" value="1"/>
</dbReference>
<dbReference type="PANTHER" id="PTHR42732:SF1">
    <property type="entry name" value="BETA-MANNOSIDASE"/>
    <property type="match status" value="1"/>
</dbReference>
<proteinExistence type="inferred from homology"/>
<evidence type="ECO:0000256" key="1">
    <source>
        <dbReference type="ARBA" id="ARBA00007401"/>
    </source>
</evidence>
<comment type="similarity">
    <text evidence="1">Belongs to the glycosyl hydrolase 2 family.</text>
</comment>
<dbReference type="Gene3D" id="2.60.120.260">
    <property type="entry name" value="Galactose-binding domain-like"/>
    <property type="match status" value="1"/>
</dbReference>
<keyword evidence="6" id="KW-1185">Reference proteome</keyword>
<dbReference type="InterPro" id="IPR003961">
    <property type="entry name" value="FN3_dom"/>
</dbReference>
<dbReference type="PANTHER" id="PTHR42732">
    <property type="entry name" value="BETA-GALACTOSIDASE"/>
    <property type="match status" value="1"/>
</dbReference>
<dbReference type="InterPro" id="IPR006101">
    <property type="entry name" value="Glyco_hydro_2"/>
</dbReference>
<accession>A0ABU6GDX9</accession>
<protein>
    <submittedName>
        <fullName evidence="5">Glycoside hydrolase family 2 TIM barrel-domain containing protein</fullName>
    </submittedName>
</protein>
<dbReference type="InterPro" id="IPR036156">
    <property type="entry name" value="Beta-gal/glucu_dom_sf"/>
</dbReference>
<dbReference type="Pfam" id="PF02836">
    <property type="entry name" value="Glyco_hydro_2_C"/>
    <property type="match status" value="1"/>
</dbReference>
<dbReference type="InterPro" id="IPR006104">
    <property type="entry name" value="Glyco_hydro_2_N"/>
</dbReference>
<dbReference type="GO" id="GO:0016787">
    <property type="term" value="F:hydrolase activity"/>
    <property type="evidence" value="ECO:0007669"/>
    <property type="project" value="UniProtKB-KW"/>
</dbReference>
<sequence>MKLLAKIVSAFMLVVLLFGLLNIQAVQRVEAAGPDPVTGESKISLNGTWNFITDPSNRGESESWFSPAFNRSAWEPMKVPGNWDTENKYSEYKGTAWYQRAFTVPADAQGFPARLQFGAVAHLSSVWVNGVKVVSDHRGSYSAFEADLVSKSDGTPLLDGAGQPLLKYGAENIVVVKVNNLAETWDGSAWWHWGGISRDVDLVINQDAKMMYQHITATPDLTNGTASIKVDVKAQNLSATSKILTVSSKIYDKSSGNLVWSSINDSAFTSSGAVAARAQQILSLQTTLPANLVKLWNFDHPSLYRMETEIREGGMLKHKLLNQFGVRKIEWNTGQFKINGEPVRLNGANRVPDDRVNGNTQPNYLIKRDLDTMKEAGVNMTRIFHTQQDPDLLDYADEIGILIVGEIPYWGNNAPANTNQQGHVLAEKWVTDMVEADYNHPSIIGWSVANEIASGTKPDDYVQHMFNFVRQNLDNSRFLTYVTNKILNKLTTDAARFSDIIFINMYGSFGSVSSVASTYPNKPIFVSEYGIGLTGEDPDSNTFDPASVLNAYKNIPQVIGASVWTYNDYRSAYTSSSASQNRSWGAVTVWGEKKKWFEKFRNANSPVRSIDLVQAAAPSPAGSDQTTKIALSPRAAIDLPSYTMNDYKLKWEVFDNKNQVTGGGITDIPVLHPGDAAWSTTISWKVPAAGVLKQRFAVVSPTQHEVKEQEAYFSVPKPAMIKEIIPADGGVRVVFYKAEGAESHKIIYGTTILNKTTAATINDFVDIAGLTNNTAYQFSVVATNAKGDSTGSGIVNATPQDSQRLLPPKLWKAVGVDGGFYVGYTGASGTFADEANNVTTYSIKYGTSNGNYTQTLNNIKNYGAFKVSGLTNGITYYFRVKMDKSVNGTYYGTSGWSEELSVMPKADTAATANPVLYSAVSGNGQVSLSFNNVEKATGYRVKYGTSAGSLTSVVNVNLAAVGQYTITGLTNGTTYYFAVSALNNEVESGLSNVRSTTPDLSENPQMQPLLTDNFEDGDAQGWIASSGSWSVVMDATYAYKQSANTASEALTTTGNTAWTNYDVQADVKLKSTASGAATGVIGRYMDNNNYYHLRLNKGEGKLQLLKKVNGTFTELGYLPLTISLDTVYNLKLSMMGSTIKGYLNGVERLSVQDTSIAAGKIGIRTYNQIAIADNVEVVEF</sequence>
<feature type="domain" description="Fibronectin type-III" evidence="4">
    <location>
        <begin position="910"/>
        <end position="1001"/>
    </location>
</feature>
<dbReference type="Gene3D" id="3.20.20.80">
    <property type="entry name" value="Glycosidases"/>
    <property type="match status" value="1"/>
</dbReference>
<dbReference type="InterPro" id="IPR006102">
    <property type="entry name" value="Ig-like_GH2"/>
</dbReference>
<reference evidence="5 6" key="1">
    <citation type="submission" date="2023-03" db="EMBL/GenBank/DDBJ databases">
        <title>Bacillus Genome Sequencing.</title>
        <authorList>
            <person name="Dunlap C."/>
        </authorList>
    </citation>
    <scope>NUCLEOTIDE SEQUENCE [LARGE SCALE GENOMIC DNA]</scope>
    <source>
        <strain evidence="5 6">BD-533</strain>
    </source>
</reference>
<dbReference type="EMBL" id="JARLKY010000105">
    <property type="protein sequence ID" value="MEC0231835.1"/>
    <property type="molecule type" value="Genomic_DNA"/>
</dbReference>
<dbReference type="SUPFAM" id="SSF49303">
    <property type="entry name" value="beta-Galactosidase/glucuronidase domain"/>
    <property type="match status" value="1"/>
</dbReference>
<dbReference type="PROSITE" id="PS50853">
    <property type="entry name" value="FN3"/>
    <property type="match status" value="1"/>
</dbReference>
<dbReference type="CDD" id="cd00063">
    <property type="entry name" value="FN3"/>
    <property type="match status" value="1"/>
</dbReference>
<comment type="caution">
    <text evidence="5">The sequence shown here is derived from an EMBL/GenBank/DDBJ whole genome shotgun (WGS) entry which is preliminary data.</text>
</comment>
<evidence type="ECO:0000256" key="2">
    <source>
        <dbReference type="ARBA" id="ARBA00022801"/>
    </source>
</evidence>
<evidence type="ECO:0000259" key="4">
    <source>
        <dbReference type="PROSITE" id="PS50853"/>
    </source>
</evidence>
<dbReference type="SMART" id="SM00060">
    <property type="entry name" value="FN3"/>
    <property type="match status" value="3"/>
</dbReference>
<dbReference type="RefSeq" id="WP_326075908.1">
    <property type="nucleotide sequence ID" value="NZ_JARLKY010000105.1"/>
</dbReference>
<dbReference type="Gene3D" id="2.60.120.560">
    <property type="entry name" value="Exo-inulinase, domain 1"/>
    <property type="match status" value="1"/>
</dbReference>
<dbReference type="Pfam" id="PF00041">
    <property type="entry name" value="fn3"/>
    <property type="match status" value="1"/>
</dbReference>
<dbReference type="Proteomes" id="UP001338137">
    <property type="component" value="Unassembled WGS sequence"/>
</dbReference>
<evidence type="ECO:0000256" key="3">
    <source>
        <dbReference type="ARBA" id="ARBA00023295"/>
    </source>
</evidence>
<keyword evidence="2 5" id="KW-0378">Hydrolase</keyword>
<dbReference type="Gene3D" id="2.60.40.10">
    <property type="entry name" value="Immunoglobulins"/>
    <property type="match status" value="3"/>
</dbReference>
<dbReference type="InterPro" id="IPR006103">
    <property type="entry name" value="Glyco_hydro_2_cat"/>
</dbReference>
<dbReference type="InterPro" id="IPR008979">
    <property type="entry name" value="Galactose-bd-like_sf"/>
</dbReference>
<name>A0ABU6GDX9_9BACL</name>
<dbReference type="InterPro" id="IPR036116">
    <property type="entry name" value="FN3_sf"/>
</dbReference>